<dbReference type="EMBL" id="JARJCW010000081">
    <property type="protein sequence ID" value="KAJ7196758.1"/>
    <property type="molecule type" value="Genomic_DNA"/>
</dbReference>
<feature type="region of interest" description="Disordered" evidence="2">
    <location>
        <begin position="318"/>
        <end position="342"/>
    </location>
</feature>
<evidence type="ECO:0000256" key="1">
    <source>
        <dbReference type="SAM" id="Coils"/>
    </source>
</evidence>
<organism evidence="3 4">
    <name type="scientific">Mycena pura</name>
    <dbReference type="NCBI Taxonomy" id="153505"/>
    <lineage>
        <taxon>Eukaryota</taxon>
        <taxon>Fungi</taxon>
        <taxon>Dikarya</taxon>
        <taxon>Basidiomycota</taxon>
        <taxon>Agaricomycotina</taxon>
        <taxon>Agaricomycetes</taxon>
        <taxon>Agaricomycetidae</taxon>
        <taxon>Agaricales</taxon>
        <taxon>Marasmiineae</taxon>
        <taxon>Mycenaceae</taxon>
        <taxon>Mycena</taxon>
    </lineage>
</organism>
<feature type="compositionally biased region" description="Pro residues" evidence="2">
    <location>
        <begin position="23"/>
        <end position="33"/>
    </location>
</feature>
<feature type="region of interest" description="Disordered" evidence="2">
    <location>
        <begin position="1"/>
        <end position="136"/>
    </location>
</feature>
<sequence>MDYRHPVYNFPPLDTSQFYAHPQLPPPPAPYGNPYPTFVGSPTPEASAGSFQGINSSPSPSAAPVKRGRGRPPNPETVKRRAAVNSAAKAVAKATKPKSPKINFKKKPTRSRKADKENVPLPSEDPINISDSEDETEYGTKSHWSAIERSQFYRFLLGPGAAGDRRFEQHKTDPTHVYRRAEELLFSGTRSVKAIRSLWKRSMDTFQWMLAFESYTGNGGGDPDSDDPVVILKSRLAGARTAGLTLGSLRPETINEWRANGWWDLFNDRLGKSAKVTRETVRNSASALSDQEDNDMVNQDSDSNIDPNLLEESRAAQTTGALNTPVPCKPASATVSEPKHTPASRFRTQMANSFGNMGDFIKLKMESEEKKTKAYEAKLELDQANFQLERERAALDEKKAKADMARMVMSTDGMTDEVKAAANNFLLNLFK</sequence>
<evidence type="ECO:0000313" key="4">
    <source>
        <dbReference type="Proteomes" id="UP001219525"/>
    </source>
</evidence>
<feature type="compositionally biased region" description="Polar residues" evidence="2">
    <location>
        <begin position="49"/>
        <end position="60"/>
    </location>
</feature>
<keyword evidence="4" id="KW-1185">Reference proteome</keyword>
<evidence type="ECO:0000256" key="2">
    <source>
        <dbReference type="SAM" id="MobiDB-lite"/>
    </source>
</evidence>
<dbReference type="Proteomes" id="UP001219525">
    <property type="component" value="Unassembled WGS sequence"/>
</dbReference>
<gene>
    <name evidence="3" type="ORF">GGX14DRAFT_574573</name>
</gene>
<feature type="region of interest" description="Disordered" evidence="2">
    <location>
        <begin position="282"/>
        <end position="306"/>
    </location>
</feature>
<reference evidence="3" key="1">
    <citation type="submission" date="2023-03" db="EMBL/GenBank/DDBJ databases">
        <title>Massive genome expansion in bonnet fungi (Mycena s.s.) driven by repeated elements and novel gene families across ecological guilds.</title>
        <authorList>
            <consortium name="Lawrence Berkeley National Laboratory"/>
            <person name="Harder C.B."/>
            <person name="Miyauchi S."/>
            <person name="Viragh M."/>
            <person name="Kuo A."/>
            <person name="Thoen E."/>
            <person name="Andreopoulos B."/>
            <person name="Lu D."/>
            <person name="Skrede I."/>
            <person name="Drula E."/>
            <person name="Henrissat B."/>
            <person name="Morin E."/>
            <person name="Kohler A."/>
            <person name="Barry K."/>
            <person name="LaButti K."/>
            <person name="Morin E."/>
            <person name="Salamov A."/>
            <person name="Lipzen A."/>
            <person name="Mereny Z."/>
            <person name="Hegedus B."/>
            <person name="Baldrian P."/>
            <person name="Stursova M."/>
            <person name="Weitz H."/>
            <person name="Taylor A."/>
            <person name="Grigoriev I.V."/>
            <person name="Nagy L.G."/>
            <person name="Martin F."/>
            <person name="Kauserud H."/>
        </authorList>
    </citation>
    <scope>NUCLEOTIDE SEQUENCE</scope>
    <source>
        <strain evidence="3">9144</strain>
    </source>
</reference>
<comment type="caution">
    <text evidence="3">The sequence shown here is derived from an EMBL/GenBank/DDBJ whole genome shotgun (WGS) entry which is preliminary data.</text>
</comment>
<proteinExistence type="predicted"/>
<keyword evidence="1" id="KW-0175">Coiled coil</keyword>
<dbReference type="AlphaFoldDB" id="A0AAD6V0K0"/>
<feature type="coiled-coil region" evidence="1">
    <location>
        <begin position="365"/>
        <end position="401"/>
    </location>
</feature>
<protein>
    <recommendedName>
        <fullName evidence="5">No apical meristem-associated C-terminal domain-containing protein</fullName>
    </recommendedName>
</protein>
<evidence type="ECO:0008006" key="5">
    <source>
        <dbReference type="Google" id="ProtNLM"/>
    </source>
</evidence>
<evidence type="ECO:0000313" key="3">
    <source>
        <dbReference type="EMBL" id="KAJ7196758.1"/>
    </source>
</evidence>
<accession>A0AAD6V0K0</accession>
<feature type="compositionally biased region" description="Basic residues" evidence="2">
    <location>
        <begin position="95"/>
        <end position="111"/>
    </location>
</feature>
<name>A0AAD6V0K0_9AGAR</name>
<feature type="compositionally biased region" description="Low complexity" evidence="2">
    <location>
        <begin position="83"/>
        <end position="94"/>
    </location>
</feature>
<feature type="compositionally biased region" description="Polar residues" evidence="2">
    <location>
        <begin position="296"/>
        <end position="306"/>
    </location>
</feature>